<accession>A0A135RXV9</accession>
<comment type="caution">
    <text evidence="6">The sequence shown here is derived from an EMBL/GenBank/DDBJ whole genome shotgun (WGS) entry which is preliminary data.</text>
</comment>
<feature type="transmembrane region" description="Helical" evidence="4">
    <location>
        <begin position="329"/>
        <end position="349"/>
    </location>
</feature>
<dbReference type="Pfam" id="PF07690">
    <property type="entry name" value="MFS_1"/>
    <property type="match status" value="1"/>
</dbReference>
<dbReference type="PANTHER" id="PTHR11360">
    <property type="entry name" value="MONOCARBOXYLATE TRANSPORTER"/>
    <property type="match status" value="1"/>
</dbReference>
<dbReference type="GO" id="GO:0016020">
    <property type="term" value="C:membrane"/>
    <property type="evidence" value="ECO:0007669"/>
    <property type="project" value="UniProtKB-SubCell"/>
</dbReference>
<name>A0A135RXV9_9PEZI</name>
<keyword evidence="7" id="KW-1185">Reference proteome</keyword>
<dbReference type="Gene3D" id="1.20.1250.20">
    <property type="entry name" value="MFS general substrate transporter like domains"/>
    <property type="match status" value="1"/>
</dbReference>
<feature type="transmembrane region" description="Helical" evidence="4">
    <location>
        <begin position="156"/>
        <end position="177"/>
    </location>
</feature>
<dbReference type="InterPro" id="IPR036259">
    <property type="entry name" value="MFS_trans_sf"/>
</dbReference>
<feature type="transmembrane region" description="Helical" evidence="4">
    <location>
        <begin position="392"/>
        <end position="414"/>
    </location>
</feature>
<dbReference type="AlphaFoldDB" id="A0A135RXV9"/>
<keyword evidence="4" id="KW-0812">Transmembrane</keyword>
<dbReference type="EMBL" id="JFBX01000779">
    <property type="protein sequence ID" value="KXH28398.1"/>
    <property type="molecule type" value="Genomic_DNA"/>
</dbReference>
<keyword evidence="4" id="KW-0472">Membrane</keyword>
<evidence type="ECO:0000313" key="7">
    <source>
        <dbReference type="Proteomes" id="UP000070328"/>
    </source>
</evidence>
<dbReference type="PANTHER" id="PTHR11360:SF234">
    <property type="entry name" value="MFS-TYPE TRANSPORTER DBAD-RELATED"/>
    <property type="match status" value="1"/>
</dbReference>
<dbReference type="GO" id="GO:0022857">
    <property type="term" value="F:transmembrane transporter activity"/>
    <property type="evidence" value="ECO:0007669"/>
    <property type="project" value="InterPro"/>
</dbReference>
<dbReference type="OrthoDB" id="6509908at2759"/>
<reference evidence="6 7" key="1">
    <citation type="submission" date="2014-02" db="EMBL/GenBank/DDBJ databases">
        <title>The genome sequence of Colletotrichum simmondsii CBS122122.</title>
        <authorList>
            <person name="Baroncelli R."/>
            <person name="Thon M.R."/>
        </authorList>
    </citation>
    <scope>NUCLEOTIDE SEQUENCE [LARGE SCALE GENOMIC DNA]</scope>
    <source>
        <strain evidence="6 7">CBS122122</strain>
    </source>
</reference>
<gene>
    <name evidence="6" type="ORF">CSIM01_12208</name>
</gene>
<evidence type="ECO:0000256" key="1">
    <source>
        <dbReference type="ARBA" id="ARBA00004141"/>
    </source>
</evidence>
<dbReference type="Proteomes" id="UP000070328">
    <property type="component" value="Unassembled WGS sequence"/>
</dbReference>
<dbReference type="SUPFAM" id="SSF103473">
    <property type="entry name" value="MFS general substrate transporter"/>
    <property type="match status" value="1"/>
</dbReference>
<feature type="domain" description="Major facilitator superfamily (MFS) profile" evidence="5">
    <location>
        <begin position="62"/>
        <end position="438"/>
    </location>
</feature>
<dbReference type="PROSITE" id="PS50850">
    <property type="entry name" value="MFS"/>
    <property type="match status" value="1"/>
</dbReference>
<dbReference type="InterPro" id="IPR050327">
    <property type="entry name" value="Proton-linked_MCT"/>
</dbReference>
<protein>
    <submittedName>
        <fullName evidence="6">Major facilitator superfamily transporter</fullName>
    </submittedName>
</protein>
<comment type="similarity">
    <text evidence="2">Belongs to the major facilitator superfamily. Monocarboxylate porter (TC 2.A.1.13) family.</text>
</comment>
<dbReference type="InterPro" id="IPR011701">
    <property type="entry name" value="MFS"/>
</dbReference>
<comment type="subcellular location">
    <subcellularLocation>
        <location evidence="1">Membrane</location>
        <topology evidence="1">Multi-pass membrane protein</topology>
    </subcellularLocation>
</comment>
<evidence type="ECO:0000256" key="4">
    <source>
        <dbReference type="SAM" id="Phobius"/>
    </source>
</evidence>
<proteinExistence type="inferred from homology"/>
<evidence type="ECO:0000313" key="6">
    <source>
        <dbReference type="EMBL" id="KXH28398.1"/>
    </source>
</evidence>
<feature type="region of interest" description="Disordered" evidence="3">
    <location>
        <begin position="1"/>
        <end position="38"/>
    </location>
</feature>
<sequence length="691" mass="73651">MTVRDTTTEKSGSGPDLRSTTPSETTLTPTAPADPEPQATLAAGAEPLTTSTPGPVPDGGLEAWIQVLGSWVILADTWGLVNTFGVYQTYYERTLPGVTPSAISWIGSLQGALLMMVGPISGPLYDAGYFRELLWAGITLIILGMFMTSLCTTYWQVLLAQGVCVGLGCGLVFLPSTAILSQYFHRRRALVIGLAATGSPIAGMCFPILFGHLEPRIGFGWATRIMAFILLGLSVIPAVSMHTRLPPSGHKRSLVDRTALRDPAFMLVMAGSFVGFLAMYVPYFYIQLFAVSHDIGPPNFSSYFVTLLSAGSIPGRVIPNYLADKVGALYMQISVAAGSAVLMFAWLGIRNMAGLVVFAILYGLFSGGMVSISPTVIVSLSPDLGRVGTRMGMINFVAGIAILIGTPIAGAILGDYSGVAWQSMIGIPIIHPRKRHTRHRPPQSLTQRPPSLLYIIKHQPLLVHDPPDPSLMQIPHPSRRQHPVPFVFRWKQLPPPPVGNSIYIPRKPPHRRQPKQRKRQKNLQAPLARLPDTPHPRLRISNGADDQGIWVQRREFLGEEHSGDVDDCRIAVVEVCGQGVEDDFLVGGGADGRVGEAGDPGADLGFRAAGELGAAVVDGGAGPVVVGEEDFEGFGEGGGPGAGEACADYLEAGAGFRFGGFLAHGCRSGDSPDVSGNLVLVQSLGSRLLTS</sequence>
<dbReference type="CDD" id="cd17352">
    <property type="entry name" value="MFS_MCT_SLC16"/>
    <property type="match status" value="1"/>
</dbReference>
<feature type="transmembrane region" description="Helical" evidence="4">
    <location>
        <begin position="221"/>
        <end position="243"/>
    </location>
</feature>
<evidence type="ECO:0000256" key="2">
    <source>
        <dbReference type="ARBA" id="ARBA00006727"/>
    </source>
</evidence>
<organism evidence="6 7">
    <name type="scientific">Colletotrichum simmondsii</name>
    <dbReference type="NCBI Taxonomy" id="703756"/>
    <lineage>
        <taxon>Eukaryota</taxon>
        <taxon>Fungi</taxon>
        <taxon>Dikarya</taxon>
        <taxon>Ascomycota</taxon>
        <taxon>Pezizomycotina</taxon>
        <taxon>Sordariomycetes</taxon>
        <taxon>Hypocreomycetidae</taxon>
        <taxon>Glomerellales</taxon>
        <taxon>Glomerellaceae</taxon>
        <taxon>Colletotrichum</taxon>
        <taxon>Colletotrichum acutatum species complex</taxon>
    </lineage>
</organism>
<feature type="compositionally biased region" description="Basic residues" evidence="3">
    <location>
        <begin position="507"/>
        <end position="521"/>
    </location>
</feature>
<feature type="transmembrane region" description="Helical" evidence="4">
    <location>
        <begin position="189"/>
        <end position="209"/>
    </location>
</feature>
<evidence type="ECO:0000259" key="5">
    <source>
        <dbReference type="PROSITE" id="PS50850"/>
    </source>
</evidence>
<dbReference type="InterPro" id="IPR020846">
    <property type="entry name" value="MFS_dom"/>
</dbReference>
<feature type="region of interest" description="Disordered" evidence="3">
    <location>
        <begin position="499"/>
        <end position="542"/>
    </location>
</feature>
<feature type="compositionally biased region" description="Low complexity" evidence="3">
    <location>
        <begin position="19"/>
        <end position="33"/>
    </location>
</feature>
<feature type="transmembrane region" description="Helical" evidence="4">
    <location>
        <begin position="264"/>
        <end position="288"/>
    </location>
</feature>
<feature type="transmembrane region" description="Helical" evidence="4">
    <location>
        <begin position="133"/>
        <end position="150"/>
    </location>
</feature>
<feature type="transmembrane region" description="Helical" evidence="4">
    <location>
        <begin position="355"/>
        <end position="380"/>
    </location>
</feature>
<keyword evidence="4" id="KW-1133">Transmembrane helix</keyword>
<evidence type="ECO:0000256" key="3">
    <source>
        <dbReference type="SAM" id="MobiDB-lite"/>
    </source>
</evidence>